<dbReference type="EMBL" id="JBANRG010000013">
    <property type="protein sequence ID" value="KAK7461287.1"/>
    <property type="molecule type" value="Genomic_DNA"/>
</dbReference>
<gene>
    <name evidence="4" type="ORF">VKT23_008466</name>
</gene>
<dbReference type="CDD" id="cd22191">
    <property type="entry name" value="DPBB_RlpA_EXP_N-like"/>
    <property type="match status" value="1"/>
</dbReference>
<dbReference type="InterPro" id="IPR009009">
    <property type="entry name" value="RlpA-like_DPBB"/>
</dbReference>
<keyword evidence="5" id="KW-1185">Reference proteome</keyword>
<accession>A0ABR1JHC9</accession>
<feature type="chain" id="PRO_5045082843" description="RlpA-like protein double-psi beta-barrel domain-containing protein" evidence="2">
    <location>
        <begin position="24"/>
        <end position="135"/>
    </location>
</feature>
<feature type="domain" description="RlpA-like protein double-psi beta-barrel" evidence="3">
    <location>
        <begin position="80"/>
        <end position="128"/>
    </location>
</feature>
<evidence type="ECO:0000256" key="1">
    <source>
        <dbReference type="ARBA" id="ARBA00022729"/>
    </source>
</evidence>
<dbReference type="InterPro" id="IPR036908">
    <property type="entry name" value="RlpA-like_sf"/>
</dbReference>
<organism evidence="4 5">
    <name type="scientific">Marasmiellus scandens</name>
    <dbReference type="NCBI Taxonomy" id="2682957"/>
    <lineage>
        <taxon>Eukaryota</taxon>
        <taxon>Fungi</taxon>
        <taxon>Dikarya</taxon>
        <taxon>Basidiomycota</taxon>
        <taxon>Agaricomycotina</taxon>
        <taxon>Agaricomycetes</taxon>
        <taxon>Agaricomycetidae</taxon>
        <taxon>Agaricales</taxon>
        <taxon>Marasmiineae</taxon>
        <taxon>Omphalotaceae</taxon>
        <taxon>Marasmiellus</taxon>
    </lineage>
</organism>
<protein>
    <recommendedName>
        <fullName evidence="3">RlpA-like protein double-psi beta-barrel domain-containing protein</fullName>
    </recommendedName>
</protein>
<proteinExistence type="predicted"/>
<dbReference type="Pfam" id="PF03330">
    <property type="entry name" value="DPBB_1"/>
    <property type="match status" value="1"/>
</dbReference>
<dbReference type="PANTHER" id="PTHR31836:SF28">
    <property type="entry name" value="SRCR DOMAIN-CONTAINING PROTEIN-RELATED"/>
    <property type="match status" value="1"/>
</dbReference>
<evidence type="ECO:0000259" key="3">
    <source>
        <dbReference type="Pfam" id="PF03330"/>
    </source>
</evidence>
<feature type="signal peptide" evidence="2">
    <location>
        <begin position="1"/>
        <end position="23"/>
    </location>
</feature>
<dbReference type="Gene3D" id="2.40.40.10">
    <property type="entry name" value="RlpA-like domain"/>
    <property type="match status" value="1"/>
</dbReference>
<evidence type="ECO:0000313" key="5">
    <source>
        <dbReference type="Proteomes" id="UP001498398"/>
    </source>
</evidence>
<evidence type="ECO:0000256" key="2">
    <source>
        <dbReference type="SAM" id="SignalP"/>
    </source>
</evidence>
<comment type="caution">
    <text evidence="4">The sequence shown here is derived from an EMBL/GenBank/DDBJ whole genome shotgun (WGS) entry which is preliminary data.</text>
</comment>
<name>A0ABR1JHC9_9AGAR</name>
<evidence type="ECO:0000313" key="4">
    <source>
        <dbReference type="EMBL" id="KAK7461287.1"/>
    </source>
</evidence>
<keyword evidence="1 2" id="KW-0732">Signal</keyword>
<dbReference type="InterPro" id="IPR051477">
    <property type="entry name" value="Expansin_CellWall"/>
</dbReference>
<reference evidence="4 5" key="1">
    <citation type="submission" date="2024-01" db="EMBL/GenBank/DDBJ databases">
        <title>A draft genome for the cacao thread blight pathogen Marasmiellus scandens.</title>
        <authorList>
            <person name="Baruah I.K."/>
            <person name="Leung J."/>
            <person name="Bukari Y."/>
            <person name="Amoako-Attah I."/>
            <person name="Meinhardt L.W."/>
            <person name="Bailey B.A."/>
            <person name="Cohen S.P."/>
        </authorList>
    </citation>
    <scope>NUCLEOTIDE SEQUENCE [LARGE SCALE GENOMIC DNA]</scope>
    <source>
        <strain evidence="4 5">GH-19</strain>
    </source>
</reference>
<dbReference type="SUPFAM" id="SSF50685">
    <property type="entry name" value="Barwin-like endoglucanases"/>
    <property type="match status" value="1"/>
</dbReference>
<dbReference type="PANTHER" id="PTHR31836">
    <property type="match status" value="1"/>
</dbReference>
<dbReference type="Proteomes" id="UP001498398">
    <property type="component" value="Unassembled WGS sequence"/>
</dbReference>
<sequence length="135" mass="13833">MFVKLSQIAAVATAMVMAMSSQAAPAPLARRNAGDATFYTPGLGSCGITNTGSDMIAAVAANVFDTFPGATANPNLNPICGRRISASFGGKTIQVTVTDRCPGCVGQDLDLSPAAFNQLADPAVGRIHGVQWSFI</sequence>